<accession>A0AAV5U780</accession>
<evidence type="ECO:0000256" key="1">
    <source>
        <dbReference type="SAM" id="MobiDB-lite"/>
    </source>
</evidence>
<comment type="caution">
    <text evidence="2">The sequence shown here is derived from an EMBL/GenBank/DDBJ whole genome shotgun (WGS) entry which is preliminary data.</text>
</comment>
<sequence>PPAEEGDDPELADIVWDTADPLGQALHDMGASPTTSLISRRPPPTTPRTEGSFTRWRSPAPSCPTPSIPSTPTTPSGLPSSSSSTTYPLPPATPHRSDLPLPSLSLSDTPQVDHLS</sequence>
<feature type="compositionally biased region" description="Acidic residues" evidence="1">
    <location>
        <begin position="1"/>
        <end position="11"/>
    </location>
</feature>
<name>A0AAV5U780_9BILA</name>
<dbReference type="EMBL" id="BTSX01000005">
    <property type="protein sequence ID" value="GMT02245.1"/>
    <property type="molecule type" value="Genomic_DNA"/>
</dbReference>
<feature type="compositionally biased region" description="Low complexity" evidence="1">
    <location>
        <begin position="99"/>
        <end position="108"/>
    </location>
</feature>
<keyword evidence="3" id="KW-1185">Reference proteome</keyword>
<dbReference type="AlphaFoldDB" id="A0AAV5U780"/>
<feature type="region of interest" description="Disordered" evidence="1">
    <location>
        <begin position="1"/>
        <end position="116"/>
    </location>
</feature>
<reference evidence="2" key="1">
    <citation type="submission" date="2023-10" db="EMBL/GenBank/DDBJ databases">
        <title>Genome assembly of Pristionchus species.</title>
        <authorList>
            <person name="Yoshida K."/>
            <person name="Sommer R.J."/>
        </authorList>
    </citation>
    <scope>NUCLEOTIDE SEQUENCE</scope>
    <source>
        <strain evidence="2">RS0144</strain>
    </source>
</reference>
<gene>
    <name evidence="2" type="ORF">PENTCL1PPCAC_24419</name>
</gene>
<evidence type="ECO:0000313" key="3">
    <source>
        <dbReference type="Proteomes" id="UP001432027"/>
    </source>
</evidence>
<evidence type="ECO:0000313" key="2">
    <source>
        <dbReference type="EMBL" id="GMT02245.1"/>
    </source>
</evidence>
<feature type="compositionally biased region" description="Low complexity" evidence="1">
    <location>
        <begin position="70"/>
        <end position="87"/>
    </location>
</feature>
<protein>
    <submittedName>
        <fullName evidence="2">Uncharacterized protein</fullName>
    </submittedName>
</protein>
<proteinExistence type="predicted"/>
<organism evidence="2 3">
    <name type="scientific">Pristionchus entomophagus</name>
    <dbReference type="NCBI Taxonomy" id="358040"/>
    <lineage>
        <taxon>Eukaryota</taxon>
        <taxon>Metazoa</taxon>
        <taxon>Ecdysozoa</taxon>
        <taxon>Nematoda</taxon>
        <taxon>Chromadorea</taxon>
        <taxon>Rhabditida</taxon>
        <taxon>Rhabditina</taxon>
        <taxon>Diplogasteromorpha</taxon>
        <taxon>Diplogasteroidea</taxon>
        <taxon>Neodiplogasteridae</taxon>
        <taxon>Pristionchus</taxon>
    </lineage>
</organism>
<dbReference type="Proteomes" id="UP001432027">
    <property type="component" value="Unassembled WGS sequence"/>
</dbReference>
<feature type="non-terminal residue" evidence="2">
    <location>
        <position position="1"/>
    </location>
</feature>